<dbReference type="InterPro" id="IPR043917">
    <property type="entry name" value="DUF5753"/>
</dbReference>
<dbReference type="Proteomes" id="UP001501116">
    <property type="component" value="Unassembled WGS sequence"/>
</dbReference>
<evidence type="ECO:0000313" key="3">
    <source>
        <dbReference type="EMBL" id="GAA1994591.1"/>
    </source>
</evidence>
<name>A0ABP5EEY6_9PSEU</name>
<dbReference type="EMBL" id="BAAANN010000082">
    <property type="protein sequence ID" value="GAA1994591.1"/>
    <property type="molecule type" value="Genomic_DNA"/>
</dbReference>
<evidence type="ECO:0000256" key="1">
    <source>
        <dbReference type="SAM" id="MobiDB-lite"/>
    </source>
</evidence>
<dbReference type="InterPro" id="IPR010982">
    <property type="entry name" value="Lambda_DNA-bd_dom_sf"/>
</dbReference>
<dbReference type="CDD" id="cd00093">
    <property type="entry name" value="HTH_XRE"/>
    <property type="match status" value="1"/>
</dbReference>
<keyword evidence="4" id="KW-1185">Reference proteome</keyword>
<evidence type="ECO:0000313" key="4">
    <source>
        <dbReference type="Proteomes" id="UP001501116"/>
    </source>
</evidence>
<evidence type="ECO:0000259" key="2">
    <source>
        <dbReference type="PROSITE" id="PS50943"/>
    </source>
</evidence>
<proteinExistence type="predicted"/>
<dbReference type="PROSITE" id="PS50943">
    <property type="entry name" value="HTH_CROC1"/>
    <property type="match status" value="1"/>
</dbReference>
<reference evidence="4" key="1">
    <citation type="journal article" date="2019" name="Int. J. Syst. Evol. Microbiol.">
        <title>The Global Catalogue of Microorganisms (GCM) 10K type strain sequencing project: providing services to taxonomists for standard genome sequencing and annotation.</title>
        <authorList>
            <consortium name="The Broad Institute Genomics Platform"/>
            <consortium name="The Broad Institute Genome Sequencing Center for Infectious Disease"/>
            <person name="Wu L."/>
            <person name="Ma J."/>
        </authorList>
    </citation>
    <scope>NUCLEOTIDE SEQUENCE [LARGE SCALE GENOMIC DNA]</scope>
    <source>
        <strain evidence="4">JCM 14545</strain>
    </source>
</reference>
<feature type="compositionally biased region" description="Basic and acidic residues" evidence="1">
    <location>
        <begin position="289"/>
        <end position="301"/>
    </location>
</feature>
<organism evidence="3 4">
    <name type="scientific">Amycolatopsis minnesotensis</name>
    <dbReference type="NCBI Taxonomy" id="337894"/>
    <lineage>
        <taxon>Bacteria</taxon>
        <taxon>Bacillati</taxon>
        <taxon>Actinomycetota</taxon>
        <taxon>Actinomycetes</taxon>
        <taxon>Pseudonocardiales</taxon>
        <taxon>Pseudonocardiaceae</taxon>
        <taxon>Amycolatopsis</taxon>
    </lineage>
</organism>
<dbReference type="Pfam" id="PF13560">
    <property type="entry name" value="HTH_31"/>
    <property type="match status" value="1"/>
</dbReference>
<dbReference type="Gene3D" id="1.10.260.40">
    <property type="entry name" value="lambda repressor-like DNA-binding domains"/>
    <property type="match status" value="1"/>
</dbReference>
<dbReference type="InterPro" id="IPR001387">
    <property type="entry name" value="Cro/C1-type_HTH"/>
</dbReference>
<accession>A0ABP5EEY6</accession>
<feature type="domain" description="HTH cro/C1-type" evidence="2">
    <location>
        <begin position="17"/>
        <end position="70"/>
    </location>
</feature>
<sequence>MRVAKASLRGRRLARAIIKIREDAQLMVSEAAELAGFSQSKLTRIENLKIGIKAEDVATFCDALEVPSDVKSALIRLAGRAKGRRDWWVPYAKVLGDGIGWMELEADAVRAYSFTNDVVPGLLQTEAYCTAMIRMINTRNSGEDIEKRVAARMKRQERLKDSSLQLWSIIDEPALRRPMGGHDVMAEQIDHIIEMARLPHVSIQALTASTHSAIGVPFHMFLLDDGLGVVALDDLFGGTFLDDDGVFAGYMDTWNQLTAAALPFDHSIELLETLSRDHRSTSNESRSTNTERMEEEHAKRK</sequence>
<dbReference type="Pfam" id="PF19054">
    <property type="entry name" value="DUF5753"/>
    <property type="match status" value="1"/>
</dbReference>
<feature type="region of interest" description="Disordered" evidence="1">
    <location>
        <begin position="275"/>
        <end position="301"/>
    </location>
</feature>
<comment type="caution">
    <text evidence="3">The sequence shown here is derived from an EMBL/GenBank/DDBJ whole genome shotgun (WGS) entry which is preliminary data.</text>
</comment>
<protein>
    <submittedName>
        <fullName evidence="3">Helix-turn-helix transcriptional regulator</fullName>
    </submittedName>
</protein>
<dbReference type="SMART" id="SM00530">
    <property type="entry name" value="HTH_XRE"/>
    <property type="match status" value="1"/>
</dbReference>
<dbReference type="SUPFAM" id="SSF47413">
    <property type="entry name" value="lambda repressor-like DNA-binding domains"/>
    <property type="match status" value="1"/>
</dbReference>
<gene>
    <name evidence="3" type="ORF">GCM10009754_87430</name>
</gene>